<protein>
    <submittedName>
        <fullName evidence="5">Uncharacterized protein</fullName>
    </submittedName>
</protein>
<dbReference type="Pfam" id="PF13855">
    <property type="entry name" value="LRR_8"/>
    <property type="match status" value="2"/>
</dbReference>
<dbReference type="AlphaFoldDB" id="A0A7R8UDK3"/>
<organism evidence="5 6">
    <name type="scientific">Hermetia illucens</name>
    <name type="common">Black soldier fly</name>
    <dbReference type="NCBI Taxonomy" id="343691"/>
    <lineage>
        <taxon>Eukaryota</taxon>
        <taxon>Metazoa</taxon>
        <taxon>Ecdysozoa</taxon>
        <taxon>Arthropoda</taxon>
        <taxon>Hexapoda</taxon>
        <taxon>Insecta</taxon>
        <taxon>Pterygota</taxon>
        <taxon>Neoptera</taxon>
        <taxon>Endopterygota</taxon>
        <taxon>Diptera</taxon>
        <taxon>Brachycera</taxon>
        <taxon>Stratiomyomorpha</taxon>
        <taxon>Stratiomyidae</taxon>
        <taxon>Hermetiinae</taxon>
        <taxon>Hermetia</taxon>
    </lineage>
</organism>
<evidence type="ECO:0000313" key="6">
    <source>
        <dbReference type="Proteomes" id="UP000594454"/>
    </source>
</evidence>
<proteinExistence type="predicted"/>
<feature type="chain" id="PRO_5031410506" evidence="4">
    <location>
        <begin position="22"/>
        <end position="377"/>
    </location>
</feature>
<gene>
    <name evidence="5" type="ORF">HERILL_LOCUS2054</name>
</gene>
<sequence>MAKYFQVSLFIIFAFIRCLIATKCNAGSNQQIQHCSVLDKNGVLNRLPPVLKSATTIFFNGSAIRDIEPKEFHVLDKVQQLYLNNNKLTKLSPQWFTKLQNLVIVDLSENLIRDVGPEVFRHCPYLRIVNLSRNQIRRFHDTSDDFHNVRVDLSFNPLSDLQIGSVHTLSLNYTDLTELHLKKSVINLYAGHSRISQFSFDFIDSDRLEILDLHANNLSDISNITVLQGGPKYLDLSQNFFGSVSPATFLNLHRLRHLNLSQTIILNLYYGMFWNQRDLKVLDLSNNHLWNFNTKKLHPAMLDELYIQNNTIFKLVDERNMLQSLKKLGIAGNSIFCEDLYNIYQSAMMNGVKIQTPENLLHYEDNNIAGMACGEPS</sequence>
<evidence type="ECO:0000256" key="4">
    <source>
        <dbReference type="SAM" id="SignalP"/>
    </source>
</evidence>
<dbReference type="InterPro" id="IPR050328">
    <property type="entry name" value="Dev_Immune_Receptor"/>
</dbReference>
<dbReference type="OMA" id="PEHISIR"/>
<evidence type="ECO:0000256" key="3">
    <source>
        <dbReference type="ARBA" id="ARBA00022737"/>
    </source>
</evidence>
<evidence type="ECO:0000256" key="2">
    <source>
        <dbReference type="ARBA" id="ARBA00022729"/>
    </source>
</evidence>
<dbReference type="InterPro" id="IPR001611">
    <property type="entry name" value="Leu-rich_rpt"/>
</dbReference>
<dbReference type="InParanoid" id="A0A7R8UDK3"/>
<dbReference type="PANTHER" id="PTHR24373">
    <property type="entry name" value="SLIT RELATED LEUCINE-RICH REPEAT NEURONAL PROTEIN"/>
    <property type="match status" value="1"/>
</dbReference>
<dbReference type="PANTHER" id="PTHR24373:SF275">
    <property type="entry name" value="TIR DOMAIN-CONTAINING PROTEIN"/>
    <property type="match status" value="1"/>
</dbReference>
<dbReference type="Gene3D" id="3.80.10.10">
    <property type="entry name" value="Ribonuclease Inhibitor"/>
    <property type="match status" value="1"/>
</dbReference>
<keyword evidence="2 4" id="KW-0732">Signal</keyword>
<dbReference type="Proteomes" id="UP000594454">
    <property type="component" value="Chromosome 1"/>
</dbReference>
<evidence type="ECO:0000256" key="1">
    <source>
        <dbReference type="ARBA" id="ARBA00022614"/>
    </source>
</evidence>
<keyword evidence="6" id="KW-1185">Reference proteome</keyword>
<dbReference type="InterPro" id="IPR032675">
    <property type="entry name" value="LRR_dom_sf"/>
</dbReference>
<dbReference type="SMART" id="SM00369">
    <property type="entry name" value="LRR_TYP"/>
    <property type="match status" value="3"/>
</dbReference>
<reference evidence="5 6" key="1">
    <citation type="submission" date="2020-11" db="EMBL/GenBank/DDBJ databases">
        <authorList>
            <person name="Wallbank WR R."/>
            <person name="Pardo Diaz C."/>
            <person name="Kozak K."/>
            <person name="Martin S."/>
            <person name="Jiggins C."/>
            <person name="Moest M."/>
            <person name="Warren A I."/>
            <person name="Generalovic N T."/>
            <person name="Byers J.R.P. K."/>
            <person name="Montejo-Kovacevich G."/>
            <person name="Yen C E."/>
        </authorList>
    </citation>
    <scope>NUCLEOTIDE SEQUENCE [LARGE SCALE GENOMIC DNA]</scope>
</reference>
<evidence type="ECO:0000313" key="5">
    <source>
        <dbReference type="EMBL" id="CAD7078805.1"/>
    </source>
</evidence>
<keyword evidence="3" id="KW-0677">Repeat</keyword>
<keyword evidence="1" id="KW-0433">Leucine-rich repeat</keyword>
<dbReference type="SUPFAM" id="SSF52058">
    <property type="entry name" value="L domain-like"/>
    <property type="match status" value="1"/>
</dbReference>
<name>A0A7R8UDK3_HERIL</name>
<dbReference type="InterPro" id="IPR003591">
    <property type="entry name" value="Leu-rich_rpt_typical-subtyp"/>
</dbReference>
<feature type="signal peptide" evidence="4">
    <location>
        <begin position="1"/>
        <end position="21"/>
    </location>
</feature>
<dbReference type="OrthoDB" id="1600340at2759"/>
<accession>A0A7R8UDK3</accession>
<dbReference type="PROSITE" id="PS51450">
    <property type="entry name" value="LRR"/>
    <property type="match status" value="1"/>
</dbReference>
<dbReference type="EMBL" id="LR899009">
    <property type="protein sequence ID" value="CAD7078805.1"/>
    <property type="molecule type" value="Genomic_DNA"/>
</dbReference>